<name>A0A091HSY7_CALAN</name>
<proteinExistence type="predicted"/>
<dbReference type="InterPro" id="IPR003107">
    <property type="entry name" value="HAT"/>
</dbReference>
<evidence type="ECO:0000313" key="7">
    <source>
        <dbReference type="EMBL" id="KFO98257.1"/>
    </source>
</evidence>
<evidence type="ECO:0000313" key="8">
    <source>
        <dbReference type="Proteomes" id="UP000054308"/>
    </source>
</evidence>
<dbReference type="SUPFAM" id="SSF50249">
    <property type="entry name" value="Nucleic acid-binding proteins"/>
    <property type="match status" value="1"/>
</dbReference>
<evidence type="ECO:0000259" key="6">
    <source>
        <dbReference type="PROSITE" id="PS50126"/>
    </source>
</evidence>
<feature type="domain" description="S1 motif" evidence="6">
    <location>
        <begin position="43"/>
        <end position="115"/>
    </location>
</feature>
<dbReference type="SMART" id="SM00386">
    <property type="entry name" value="HAT"/>
    <property type="match status" value="5"/>
</dbReference>
<dbReference type="STRING" id="9244.A0A091HSY7"/>
<dbReference type="InterPro" id="IPR011990">
    <property type="entry name" value="TPR-like_helical_dom_sf"/>
</dbReference>
<accession>A0A091HSY7</accession>
<keyword evidence="3" id="KW-0677">Repeat</keyword>
<feature type="non-terminal residue" evidence="7">
    <location>
        <position position="1"/>
    </location>
</feature>
<organism evidence="7 8">
    <name type="scientific">Calypte anna</name>
    <name type="common">Anna's hummingbird</name>
    <name type="synonym">Archilochus anna</name>
    <dbReference type="NCBI Taxonomy" id="9244"/>
    <lineage>
        <taxon>Eukaryota</taxon>
        <taxon>Metazoa</taxon>
        <taxon>Chordata</taxon>
        <taxon>Craniata</taxon>
        <taxon>Vertebrata</taxon>
        <taxon>Euteleostomi</taxon>
        <taxon>Archelosauria</taxon>
        <taxon>Archosauria</taxon>
        <taxon>Dinosauria</taxon>
        <taxon>Saurischia</taxon>
        <taxon>Theropoda</taxon>
        <taxon>Coelurosauria</taxon>
        <taxon>Aves</taxon>
        <taxon>Neognathae</taxon>
        <taxon>Neoaves</taxon>
        <taxon>Strisores</taxon>
        <taxon>Apodiformes</taxon>
        <taxon>Trochilidae</taxon>
        <taxon>Calypte</taxon>
    </lineage>
</organism>
<dbReference type="SUPFAM" id="SSF48452">
    <property type="entry name" value="TPR-like"/>
    <property type="match status" value="2"/>
</dbReference>
<dbReference type="GO" id="GO:0003723">
    <property type="term" value="F:RNA binding"/>
    <property type="evidence" value="ECO:0007669"/>
    <property type="project" value="TreeGrafter"/>
</dbReference>
<evidence type="ECO:0000256" key="4">
    <source>
        <dbReference type="ARBA" id="ARBA00023242"/>
    </source>
</evidence>
<keyword evidence="4" id="KW-0539">Nucleus</keyword>
<dbReference type="InterPro" id="IPR008847">
    <property type="entry name" value="Suf"/>
</dbReference>
<keyword evidence="8" id="KW-1185">Reference proteome</keyword>
<dbReference type="InterPro" id="IPR057302">
    <property type="entry name" value="Rrp5_S1"/>
</dbReference>
<dbReference type="InterPro" id="IPR003029">
    <property type="entry name" value="S1_domain"/>
</dbReference>
<gene>
    <name evidence="7" type="ORF">N300_12469</name>
</gene>
<feature type="non-terminal residue" evidence="7">
    <location>
        <position position="600"/>
    </location>
</feature>
<dbReference type="FunFam" id="1.25.40.10:FF:000065">
    <property type="entry name" value="Programmed cell death 11"/>
    <property type="match status" value="1"/>
</dbReference>
<dbReference type="Proteomes" id="UP000054308">
    <property type="component" value="Unassembled WGS sequence"/>
</dbReference>
<dbReference type="PANTHER" id="PTHR23270">
    <property type="entry name" value="PROGRAMMED CELL DEATH PROTEIN 11 PRE-RRNA PROCESSING PROTEIN RRP5"/>
    <property type="match status" value="1"/>
</dbReference>
<dbReference type="InterPro" id="IPR045209">
    <property type="entry name" value="Rrp5"/>
</dbReference>
<feature type="region of interest" description="Disordered" evidence="5">
    <location>
        <begin position="135"/>
        <end position="169"/>
    </location>
</feature>
<keyword evidence="2" id="KW-0698">rRNA processing</keyword>
<dbReference type="Gene3D" id="2.40.50.140">
    <property type="entry name" value="Nucleic acid-binding proteins"/>
    <property type="match status" value="1"/>
</dbReference>
<dbReference type="PANTHER" id="PTHR23270:SF10">
    <property type="entry name" value="PROTEIN RRP5 HOMOLOG"/>
    <property type="match status" value="1"/>
</dbReference>
<dbReference type="Gene3D" id="1.25.40.10">
    <property type="entry name" value="Tetratricopeptide repeat domain"/>
    <property type="match status" value="1"/>
</dbReference>
<dbReference type="Pfam" id="PF05843">
    <property type="entry name" value="Suf"/>
    <property type="match status" value="1"/>
</dbReference>
<dbReference type="AlphaFoldDB" id="A0A091HSY7"/>
<dbReference type="SMART" id="SM00316">
    <property type="entry name" value="S1"/>
    <property type="match status" value="1"/>
</dbReference>
<reference evidence="7 8" key="1">
    <citation type="submission" date="2014-04" db="EMBL/GenBank/DDBJ databases">
        <title>Genome evolution of avian class.</title>
        <authorList>
            <person name="Zhang G."/>
            <person name="Li C."/>
        </authorList>
    </citation>
    <scope>NUCLEOTIDE SEQUENCE [LARGE SCALE GENOMIC DNA]</scope>
    <source>
        <strain evidence="7">BGI_N300</strain>
    </source>
</reference>
<dbReference type="Pfam" id="PF23459">
    <property type="entry name" value="S1_RRP5"/>
    <property type="match status" value="1"/>
</dbReference>
<protein>
    <submittedName>
        <fullName evidence="7">Protein RRP5</fullName>
    </submittedName>
</protein>
<dbReference type="FunFam" id="2.40.50.140:FF:000155">
    <property type="entry name" value="rRNA biogenesis protein RRP5"/>
    <property type="match status" value="1"/>
</dbReference>
<evidence type="ECO:0000256" key="1">
    <source>
        <dbReference type="ARBA" id="ARBA00004604"/>
    </source>
</evidence>
<evidence type="ECO:0000256" key="3">
    <source>
        <dbReference type="ARBA" id="ARBA00022737"/>
    </source>
</evidence>
<evidence type="ECO:0000256" key="5">
    <source>
        <dbReference type="SAM" id="MobiDB-lite"/>
    </source>
</evidence>
<evidence type="ECO:0000256" key="2">
    <source>
        <dbReference type="ARBA" id="ARBA00022552"/>
    </source>
</evidence>
<dbReference type="GO" id="GO:0006364">
    <property type="term" value="P:rRNA processing"/>
    <property type="evidence" value="ECO:0007669"/>
    <property type="project" value="UniProtKB-KW"/>
</dbReference>
<sequence length="600" mass="69937">RCYILSNENGKIQLSLRQSRLNQKSNSKVEDVEITCVKDVKKGQLVRGYVKSITPSGVFFGLSTSVMGRILFQNVSPYFVQKHSLYEKYLPEGKLLTAKVLGVTGKGKHIELSLLPEDTGMPSILPESLGLPRYDAEEEKREAEDREKKEEPKLKMKRRRANSESQGIIQSRKKIKLHRRLANIRNYSVITFKIHSSCYPSRCTHFPLLQETKPKKRKICPGDENDSGIEVYYREEDNQEEEADKKRSKIRKPAEVPRLQVSMGFTWDEDINAMNVPVLNQKEESSESEEEEDLQSKLKKQTKKEKELEKQKKEKELCKLEAALMDPSRQPQSADDFDRLVLSSPNSSILWLQYMAFHLQATEIEKARAVAERALKTICFREEQEKLNVWVALLNLENMYGSEETLMKIFERAVQYNEPLKVFQHLCDIYANSEKDKQAEELYHTMLKRFRQEKSVWLKYAAFLLKRGQTEATHRLLERALKALPTKEHVDVISRFAQLEFRFGDPQHAKALFESTLNTYPKRTDIWNIYMDIMIKHGSQKEVRDIFERVIHLSLAPKKMKFFFKRYLDYEKKFGTTESALAVKRAAVEYVDTRSSHADT</sequence>
<dbReference type="EMBL" id="KL217736">
    <property type="protein sequence ID" value="KFO98257.1"/>
    <property type="molecule type" value="Genomic_DNA"/>
</dbReference>
<feature type="compositionally biased region" description="Basic and acidic residues" evidence="5">
    <location>
        <begin position="135"/>
        <end position="154"/>
    </location>
</feature>
<comment type="subcellular location">
    <subcellularLocation>
        <location evidence="1">Nucleus</location>
        <location evidence="1">Nucleolus</location>
    </subcellularLocation>
</comment>
<dbReference type="PROSITE" id="PS50126">
    <property type="entry name" value="S1"/>
    <property type="match status" value="1"/>
</dbReference>
<dbReference type="InterPro" id="IPR012340">
    <property type="entry name" value="NA-bd_OB-fold"/>
</dbReference>
<dbReference type="GO" id="GO:0032040">
    <property type="term" value="C:small-subunit processome"/>
    <property type="evidence" value="ECO:0007669"/>
    <property type="project" value="TreeGrafter"/>
</dbReference>
<feature type="region of interest" description="Disordered" evidence="5">
    <location>
        <begin position="280"/>
        <end position="311"/>
    </location>
</feature>